<proteinExistence type="predicted"/>
<dbReference type="RefSeq" id="WP_378245897.1">
    <property type="nucleotide sequence ID" value="NZ_JBHSKF010000003.1"/>
</dbReference>
<evidence type="ECO:0000256" key="1">
    <source>
        <dbReference type="SAM" id="MobiDB-lite"/>
    </source>
</evidence>
<reference evidence="3" key="1">
    <citation type="journal article" date="2019" name="Int. J. Syst. Evol. Microbiol.">
        <title>The Global Catalogue of Microorganisms (GCM) 10K type strain sequencing project: providing services to taxonomists for standard genome sequencing and annotation.</title>
        <authorList>
            <consortium name="The Broad Institute Genomics Platform"/>
            <consortium name="The Broad Institute Genome Sequencing Center for Infectious Disease"/>
            <person name="Wu L."/>
            <person name="Ma J."/>
        </authorList>
    </citation>
    <scope>NUCLEOTIDE SEQUENCE [LARGE SCALE GENOMIC DNA]</scope>
    <source>
        <strain evidence="3">CCUG 59778</strain>
    </source>
</reference>
<keyword evidence="3" id="KW-1185">Reference proteome</keyword>
<gene>
    <name evidence="2" type="ORF">ACFPM7_09090</name>
</gene>
<organism evidence="2 3">
    <name type="scientific">Actinokineospora guangxiensis</name>
    <dbReference type="NCBI Taxonomy" id="1490288"/>
    <lineage>
        <taxon>Bacteria</taxon>
        <taxon>Bacillati</taxon>
        <taxon>Actinomycetota</taxon>
        <taxon>Actinomycetes</taxon>
        <taxon>Pseudonocardiales</taxon>
        <taxon>Pseudonocardiaceae</taxon>
        <taxon>Actinokineospora</taxon>
    </lineage>
</organism>
<protein>
    <submittedName>
        <fullName evidence="2">DNA polymerase beta superfamily protein</fullName>
    </submittedName>
</protein>
<dbReference type="Pfam" id="PF10127">
    <property type="entry name" value="RlaP"/>
    <property type="match status" value="1"/>
</dbReference>
<name>A0ABW0EKE9_9PSEU</name>
<feature type="compositionally biased region" description="Polar residues" evidence="1">
    <location>
        <begin position="144"/>
        <end position="157"/>
    </location>
</feature>
<comment type="caution">
    <text evidence="2">The sequence shown here is derived from an EMBL/GenBank/DDBJ whole genome shotgun (WGS) entry which is preliminary data.</text>
</comment>
<feature type="region of interest" description="Disordered" evidence="1">
    <location>
        <begin position="105"/>
        <end position="157"/>
    </location>
</feature>
<dbReference type="InterPro" id="IPR018775">
    <property type="entry name" value="RlaP"/>
</dbReference>
<evidence type="ECO:0000313" key="3">
    <source>
        <dbReference type="Proteomes" id="UP001596157"/>
    </source>
</evidence>
<dbReference type="EMBL" id="JBHSKF010000003">
    <property type="protein sequence ID" value="MFC5287201.1"/>
    <property type="molecule type" value="Genomic_DNA"/>
</dbReference>
<accession>A0ABW0EKE9</accession>
<evidence type="ECO:0000313" key="2">
    <source>
        <dbReference type="EMBL" id="MFC5287201.1"/>
    </source>
</evidence>
<dbReference type="Proteomes" id="UP001596157">
    <property type="component" value="Unassembled WGS sequence"/>
</dbReference>
<sequence>MVATLRGPPLFATVSGAHLYGFPPVDSAAAAQAHRLRAGAAALPLVVGTGDVHAELVALAPALITSGHSRHYLGFARNQRKLFAQSGELKPLLYAFRVLLTGHAPRSPRSPAHRSRHVSARTSTGSPRCWSTPRRAARCPPSQPGSTRWTTWSCGPA</sequence>